<proteinExistence type="predicted"/>
<evidence type="ECO:0000313" key="2">
    <source>
        <dbReference type="Proteomes" id="UP001141806"/>
    </source>
</evidence>
<name>A0A9Q0QPW1_9MAGN</name>
<organism evidence="1 2">
    <name type="scientific">Protea cynaroides</name>
    <dbReference type="NCBI Taxonomy" id="273540"/>
    <lineage>
        <taxon>Eukaryota</taxon>
        <taxon>Viridiplantae</taxon>
        <taxon>Streptophyta</taxon>
        <taxon>Embryophyta</taxon>
        <taxon>Tracheophyta</taxon>
        <taxon>Spermatophyta</taxon>
        <taxon>Magnoliopsida</taxon>
        <taxon>Proteales</taxon>
        <taxon>Proteaceae</taxon>
        <taxon>Protea</taxon>
    </lineage>
</organism>
<evidence type="ECO:0000313" key="1">
    <source>
        <dbReference type="EMBL" id="KAJ4967485.1"/>
    </source>
</evidence>
<keyword evidence="2" id="KW-1185">Reference proteome</keyword>
<dbReference type="EMBL" id="JAMYWD010000007">
    <property type="protein sequence ID" value="KAJ4967485.1"/>
    <property type="molecule type" value="Genomic_DNA"/>
</dbReference>
<protein>
    <submittedName>
        <fullName evidence="1">Uncharacterized protein</fullName>
    </submittedName>
</protein>
<comment type="caution">
    <text evidence="1">The sequence shown here is derived from an EMBL/GenBank/DDBJ whole genome shotgun (WGS) entry which is preliminary data.</text>
</comment>
<sequence>MEEDHHSLLRALGISPPMVQATSGINHYIFSYSFSERPWQGMPHLCPFCCLASLARGTSLFYLGVKACQSSLSMRTCLNQGSDCLHPVVVEIIRYYGVAPAQIVPNGLNSRKKMVTGQPSSVHDWKEKLFFISSSDQRYSLPLVNRWRMVKMAYHNMKPSLTSAETGTLSLLEGGAQVAFYEVKDDAALRQHQILVNLYLDDVNLNELLGAEPTILVAPIVPPPPAKTTLSKDKGKSPLVPSAKDTLAKQTSGILINALPIPRSQYLHKRPVDLDSKDAPFTTLKRFFSRSRREALRENKEA</sequence>
<gene>
    <name evidence="1" type="ORF">NE237_019334</name>
</gene>
<dbReference type="AlphaFoldDB" id="A0A9Q0QPW1"/>
<dbReference type="Proteomes" id="UP001141806">
    <property type="component" value="Unassembled WGS sequence"/>
</dbReference>
<accession>A0A9Q0QPW1</accession>
<reference evidence="1" key="1">
    <citation type="journal article" date="2023" name="Plant J.">
        <title>The genome of the king protea, Protea cynaroides.</title>
        <authorList>
            <person name="Chang J."/>
            <person name="Duong T.A."/>
            <person name="Schoeman C."/>
            <person name="Ma X."/>
            <person name="Roodt D."/>
            <person name="Barker N."/>
            <person name="Li Z."/>
            <person name="Van de Peer Y."/>
            <person name="Mizrachi E."/>
        </authorList>
    </citation>
    <scope>NUCLEOTIDE SEQUENCE</scope>
    <source>
        <tissue evidence="1">Young leaves</tissue>
    </source>
</reference>